<evidence type="ECO:0000313" key="4">
    <source>
        <dbReference type="Proteomes" id="UP000600247"/>
    </source>
</evidence>
<feature type="region of interest" description="Disordered" evidence="1">
    <location>
        <begin position="31"/>
        <end position="62"/>
    </location>
</feature>
<keyword evidence="4" id="KW-1185">Reference proteome</keyword>
<organism evidence="3 4">
    <name type="scientific">Paenibacillus radicis</name>
    <name type="common">ex Gao et al. 2016</name>
    <dbReference type="NCBI Taxonomy" id="1737354"/>
    <lineage>
        <taxon>Bacteria</taxon>
        <taxon>Bacillati</taxon>
        <taxon>Bacillota</taxon>
        <taxon>Bacilli</taxon>
        <taxon>Bacillales</taxon>
        <taxon>Paenibacillaceae</taxon>
        <taxon>Paenibacillus</taxon>
    </lineage>
</organism>
<dbReference type="EMBL" id="BMHY01000006">
    <property type="protein sequence ID" value="GGG74556.1"/>
    <property type="molecule type" value="Genomic_DNA"/>
</dbReference>
<dbReference type="PROSITE" id="PS51257">
    <property type="entry name" value="PROKAR_LIPOPROTEIN"/>
    <property type="match status" value="1"/>
</dbReference>
<feature type="domain" description="GerMN" evidence="2">
    <location>
        <begin position="244"/>
        <end position="330"/>
    </location>
</feature>
<feature type="domain" description="GerMN" evidence="2">
    <location>
        <begin position="93"/>
        <end position="183"/>
    </location>
</feature>
<dbReference type="InterPro" id="IPR019606">
    <property type="entry name" value="GerMN"/>
</dbReference>
<proteinExistence type="predicted"/>
<protein>
    <submittedName>
        <fullName evidence="3">Sporulation protein</fullName>
    </submittedName>
</protein>
<dbReference type="SMART" id="SM00909">
    <property type="entry name" value="Germane"/>
    <property type="match status" value="2"/>
</dbReference>
<accession>A0A917M288</accession>
<reference evidence="3 4" key="1">
    <citation type="journal article" date="2014" name="Int. J. Syst. Evol. Microbiol.">
        <title>Complete genome sequence of Corynebacterium casei LMG S-19264T (=DSM 44701T), isolated from a smear-ripened cheese.</title>
        <authorList>
            <consortium name="US DOE Joint Genome Institute (JGI-PGF)"/>
            <person name="Walter F."/>
            <person name="Albersmeier A."/>
            <person name="Kalinowski J."/>
            <person name="Ruckert C."/>
        </authorList>
    </citation>
    <scope>NUCLEOTIDE SEQUENCE [LARGE SCALE GENOMIC DNA]</scope>
    <source>
        <strain evidence="3 4">CGMCC 1.15286</strain>
    </source>
</reference>
<dbReference type="RefSeq" id="WP_188890343.1">
    <property type="nucleotide sequence ID" value="NZ_BMHY01000006.1"/>
</dbReference>
<evidence type="ECO:0000259" key="2">
    <source>
        <dbReference type="SMART" id="SM00909"/>
    </source>
</evidence>
<dbReference type="Pfam" id="PF10646">
    <property type="entry name" value="Germane"/>
    <property type="match status" value="2"/>
</dbReference>
<gene>
    <name evidence="3" type="ORF">GCM10010918_33400</name>
</gene>
<sequence>MIQTRWIRRAAIGGLLVMPILMTGCGLFSKKTNGEIDPPRTNETSNVDGTNTGQAQQPGQGDATQMTVYLKDRNGYLAPVALQTTFGKNEQPGQKALEMMVDGGAYASQLPEDFKAVLPQGTQVKSFKIENKLAIVDFSEAFNSYTNTEERSIVEAIAWTLTAMTGIEGVELLSEGEKLQEMPVDGFPLDEPLTRAVGINLEAADGVNYANSTPVTLYFSSQTSHDEQYYVPVTRLIARPEKLADAAMEQLISGPLNKKELTSVITNDVKVNSIVQKDDTVTVDLEDPAYEEGQAAPEEMLQAVVLSLTENTKASKVQILLNGESNVIDDKNNSYSAPVSRPHHVNAIKS</sequence>
<dbReference type="Proteomes" id="UP000600247">
    <property type="component" value="Unassembled WGS sequence"/>
</dbReference>
<comment type="caution">
    <text evidence="3">The sequence shown here is derived from an EMBL/GenBank/DDBJ whole genome shotgun (WGS) entry which is preliminary data.</text>
</comment>
<evidence type="ECO:0000256" key="1">
    <source>
        <dbReference type="SAM" id="MobiDB-lite"/>
    </source>
</evidence>
<dbReference type="AlphaFoldDB" id="A0A917M288"/>
<name>A0A917M288_9BACL</name>
<evidence type="ECO:0000313" key="3">
    <source>
        <dbReference type="EMBL" id="GGG74556.1"/>
    </source>
</evidence>
<feature type="compositionally biased region" description="Polar residues" evidence="1">
    <location>
        <begin position="41"/>
        <end position="62"/>
    </location>
</feature>